<comment type="similarity">
    <text evidence="2 9">Belongs to the malic enzymes family.</text>
</comment>
<evidence type="ECO:0000256" key="8">
    <source>
        <dbReference type="PIRSR" id="PIRSR000106-3"/>
    </source>
</evidence>
<dbReference type="InterPro" id="IPR046346">
    <property type="entry name" value="Aminoacid_DH-like_N_sf"/>
</dbReference>
<dbReference type="Pfam" id="PF03949">
    <property type="entry name" value="Malic_M"/>
    <property type="match status" value="1"/>
</dbReference>
<evidence type="ECO:0000256" key="6">
    <source>
        <dbReference type="PIRSR" id="PIRSR000106-1"/>
    </source>
</evidence>
<evidence type="ECO:0000256" key="3">
    <source>
        <dbReference type="ARBA" id="ARBA00022723"/>
    </source>
</evidence>
<dbReference type="PANTHER" id="PTHR23406:SF34">
    <property type="entry name" value="NAD-DEPENDENT MALIC ENZYME, MITOCHONDRIAL"/>
    <property type="match status" value="1"/>
</dbReference>
<keyword evidence="3 8" id="KW-0479">Metal-binding</keyword>
<dbReference type="SUPFAM" id="SSF53223">
    <property type="entry name" value="Aminoacid dehydrogenase-like, N-terminal domain"/>
    <property type="match status" value="1"/>
</dbReference>
<dbReference type="AlphaFoldDB" id="A0A2Z5FSE4"/>
<dbReference type="InterPro" id="IPR001891">
    <property type="entry name" value="Malic_OxRdtase"/>
</dbReference>
<dbReference type="Gene3D" id="3.40.50.720">
    <property type="entry name" value="NAD(P)-binding Rossmann-like Domain"/>
    <property type="match status" value="1"/>
</dbReference>
<feature type="active site" description="Proton donor" evidence="6">
    <location>
        <position position="107"/>
    </location>
</feature>
<dbReference type="Proteomes" id="UP000253606">
    <property type="component" value="Chromosome"/>
</dbReference>
<evidence type="ECO:0000259" key="11">
    <source>
        <dbReference type="SMART" id="SM01274"/>
    </source>
</evidence>
<dbReference type="GO" id="GO:0004470">
    <property type="term" value="F:malic enzyme activity"/>
    <property type="evidence" value="ECO:0007669"/>
    <property type="project" value="InterPro"/>
</dbReference>
<dbReference type="SMART" id="SM00919">
    <property type="entry name" value="Malic_M"/>
    <property type="match status" value="1"/>
</dbReference>
<dbReference type="SUPFAM" id="SSF51735">
    <property type="entry name" value="NAD(P)-binding Rossmann-fold domains"/>
    <property type="match status" value="1"/>
</dbReference>
<evidence type="ECO:0000256" key="2">
    <source>
        <dbReference type="ARBA" id="ARBA00008785"/>
    </source>
</evidence>
<dbReference type="SMART" id="SM01274">
    <property type="entry name" value="malic"/>
    <property type="match status" value="1"/>
</dbReference>
<evidence type="ECO:0000259" key="10">
    <source>
        <dbReference type="SMART" id="SM00919"/>
    </source>
</evidence>
<comment type="cofactor">
    <cofactor evidence="1">
        <name>Mn(2+)</name>
        <dbReference type="ChEBI" id="CHEBI:29035"/>
    </cofactor>
</comment>
<feature type="binding site" evidence="8">
    <location>
        <position position="273"/>
    </location>
    <ligand>
        <name>a divalent metal cation</name>
        <dbReference type="ChEBI" id="CHEBI:60240"/>
    </ligand>
</feature>
<dbReference type="GO" id="GO:0046872">
    <property type="term" value="F:metal ion binding"/>
    <property type="evidence" value="ECO:0007669"/>
    <property type="project" value="UniProtKB-KW"/>
</dbReference>
<evidence type="ECO:0000256" key="1">
    <source>
        <dbReference type="ARBA" id="ARBA00001936"/>
    </source>
</evidence>
<dbReference type="NCBIfam" id="NF010052">
    <property type="entry name" value="PRK13529.1"/>
    <property type="match status" value="1"/>
</dbReference>
<dbReference type="GO" id="GO:0016616">
    <property type="term" value="F:oxidoreductase activity, acting on the CH-OH group of donors, NAD or NADP as acceptor"/>
    <property type="evidence" value="ECO:0007669"/>
    <property type="project" value="InterPro"/>
</dbReference>
<dbReference type="Pfam" id="PF00390">
    <property type="entry name" value="malic"/>
    <property type="match status" value="1"/>
</dbReference>
<proteinExistence type="inferred from homology"/>
<feature type="domain" description="Malic enzyme N-terminal" evidence="11">
    <location>
        <begin position="84"/>
        <end position="264"/>
    </location>
</feature>
<dbReference type="PRINTS" id="PR00072">
    <property type="entry name" value="MALOXRDTASE"/>
</dbReference>
<dbReference type="InterPro" id="IPR012302">
    <property type="entry name" value="Malic_NAD-bd"/>
</dbReference>
<dbReference type="GO" id="GO:0051287">
    <property type="term" value="F:NAD binding"/>
    <property type="evidence" value="ECO:0007669"/>
    <property type="project" value="InterPro"/>
</dbReference>
<sequence length="571" mass="62914">MNVQQQATSEEATLQVSLSGFDLINSPRLNKGTAFTDRERDIFHLHGLLPPHVGTLDEQVERRMQGLNDQSTPFNKYAFLRDLQDSNETIFYALLVRNVEKMLPLVYTPTVGEGCQRFSEIWRKPRGLFLSYPNKDRITQILSHPRYDGIKCIVVSDGERILGLGDQGAGGMGIPIGKMALYTALGGIHPEHCLPILLDVGTDNEERLSSPIYVGWKHHRIRGQEYDDFVDTFVSAVKARWPHVLLQWEDFAGSNAARFLARYRDQLCTFNDDIQGTAAIAAATLISAINVTGIPLKQQKIVVVGFGTAGLGITNLLAQFIEDEGVSPDEARQCFYAIDRYGLVTEHGKDVRPEQMPYARKEQEVQGWSSQNGEITLLDVVRNAKPTVLIGVSGQAGAFTEQAVREMAKHTARPVIFPLSNPTSRSEAIPQDLINWTEGRALVGTGSPFDPVDVDGKKVPIAQTNNSYIFPGLALGIVASKARRVTDAMVKAAATELIRHVPTQKDKLASLLPPISEARALGRLIAQAVGKQAILDGQAQISDEDALRRELDANIWEPAYVPYELQRGAAS</sequence>
<dbReference type="InterPro" id="IPR015884">
    <property type="entry name" value="Malic_enzyme_CS"/>
</dbReference>
<comment type="cofactor">
    <cofactor evidence="8">
        <name>Mg(2+)</name>
        <dbReference type="ChEBI" id="CHEBI:18420"/>
    </cofactor>
    <cofactor evidence="8">
        <name>Mn(2+)</name>
        <dbReference type="ChEBI" id="CHEBI:29035"/>
    </cofactor>
    <text evidence="8">Divalent metal cations. Prefers magnesium or manganese.</text>
</comment>
<gene>
    <name evidence="12" type="ORF">ACPOL_0380</name>
</gene>
<dbReference type="EMBL" id="CP030840">
    <property type="protein sequence ID" value="AXC09761.1"/>
    <property type="molecule type" value="Genomic_DNA"/>
</dbReference>
<dbReference type="PROSITE" id="PS00331">
    <property type="entry name" value="MALIC_ENZYMES"/>
    <property type="match status" value="1"/>
</dbReference>
<dbReference type="InterPro" id="IPR036291">
    <property type="entry name" value="NAD(P)-bd_dom_sf"/>
</dbReference>
<organism evidence="12 13">
    <name type="scientific">Acidisarcina polymorpha</name>
    <dbReference type="NCBI Taxonomy" id="2211140"/>
    <lineage>
        <taxon>Bacteria</taxon>
        <taxon>Pseudomonadati</taxon>
        <taxon>Acidobacteriota</taxon>
        <taxon>Terriglobia</taxon>
        <taxon>Terriglobales</taxon>
        <taxon>Acidobacteriaceae</taxon>
        <taxon>Acidisarcina</taxon>
    </lineage>
</organism>
<evidence type="ECO:0000313" key="13">
    <source>
        <dbReference type="Proteomes" id="UP000253606"/>
    </source>
</evidence>
<feature type="domain" description="Malic enzyme NAD-binding" evidence="10">
    <location>
        <begin position="274"/>
        <end position="534"/>
    </location>
</feature>
<feature type="binding site" evidence="8">
    <location>
        <position position="249"/>
    </location>
    <ligand>
        <name>a divalent metal cation</name>
        <dbReference type="ChEBI" id="CHEBI:60240"/>
    </ligand>
</feature>
<dbReference type="PANTHER" id="PTHR23406">
    <property type="entry name" value="MALIC ENZYME-RELATED"/>
    <property type="match status" value="1"/>
</dbReference>
<dbReference type="InterPro" id="IPR012301">
    <property type="entry name" value="Malic_N_dom"/>
</dbReference>
<keyword evidence="4" id="KW-0560">Oxidoreductase</keyword>
<dbReference type="RefSeq" id="WP_201759055.1">
    <property type="nucleotide sequence ID" value="NZ_CP030840.1"/>
</dbReference>
<dbReference type="Gene3D" id="3.40.50.10380">
    <property type="entry name" value="Malic enzyme, N-terminal domain"/>
    <property type="match status" value="1"/>
</dbReference>
<evidence type="ECO:0000256" key="9">
    <source>
        <dbReference type="RuleBase" id="RU003427"/>
    </source>
</evidence>
<accession>A0A2Z5FSE4</accession>
<feature type="binding site" evidence="8">
    <location>
        <position position="250"/>
    </location>
    <ligand>
        <name>a divalent metal cation</name>
        <dbReference type="ChEBI" id="CHEBI:60240"/>
    </ligand>
</feature>
<dbReference type="InterPro" id="IPR037062">
    <property type="entry name" value="Malic_N_dom_sf"/>
</dbReference>
<feature type="binding site" evidence="7">
    <location>
        <position position="421"/>
    </location>
    <ligand>
        <name>(S)-malate</name>
        <dbReference type="ChEBI" id="CHEBI:15589"/>
    </ligand>
</feature>
<reference evidence="12 13" key="1">
    <citation type="journal article" date="2018" name="Front. Microbiol.">
        <title>Hydrolytic Capabilities as a Key to Environmental Success: Chitinolytic and Cellulolytic Acidobacteria From Acidic Sub-arctic Soils and Boreal Peatlands.</title>
        <authorList>
            <person name="Belova S.E."/>
            <person name="Ravin N.V."/>
            <person name="Pankratov T.A."/>
            <person name="Rakitin A.L."/>
            <person name="Ivanova A.A."/>
            <person name="Beletsky A.V."/>
            <person name="Mardanov A.V."/>
            <person name="Sinninghe Damste J.S."/>
            <person name="Dedysh S.N."/>
        </authorList>
    </citation>
    <scope>NUCLEOTIDE SEQUENCE [LARGE SCALE GENOMIC DNA]</scope>
    <source>
        <strain evidence="12 13">SBC82</strain>
    </source>
</reference>
<evidence type="ECO:0000313" key="12">
    <source>
        <dbReference type="EMBL" id="AXC09761.1"/>
    </source>
</evidence>
<keyword evidence="5" id="KW-0520">NAD</keyword>
<dbReference type="KEGG" id="abas:ACPOL_0380"/>
<dbReference type="PIRSF" id="PIRSF000106">
    <property type="entry name" value="ME"/>
    <property type="match status" value="1"/>
</dbReference>
<evidence type="ECO:0000256" key="5">
    <source>
        <dbReference type="ARBA" id="ARBA00023027"/>
    </source>
</evidence>
<dbReference type="FunFam" id="3.40.50.10380:FF:000001">
    <property type="entry name" value="NAD-dependent malic enzyme"/>
    <property type="match status" value="1"/>
</dbReference>
<dbReference type="GO" id="GO:0006108">
    <property type="term" value="P:malate metabolic process"/>
    <property type="evidence" value="ECO:0007669"/>
    <property type="project" value="TreeGrafter"/>
</dbReference>
<protein>
    <submittedName>
        <fullName evidence="12">NAD-dependent malic enzyme</fullName>
    </submittedName>
</protein>
<keyword evidence="13" id="KW-1185">Reference proteome</keyword>
<feature type="active site" description="Proton acceptor" evidence="6">
    <location>
        <position position="178"/>
    </location>
</feature>
<feature type="binding site" evidence="7">
    <location>
        <position position="465"/>
    </location>
    <ligand>
        <name>(S)-malate</name>
        <dbReference type="ChEBI" id="CHEBI:15589"/>
    </ligand>
</feature>
<name>A0A2Z5FSE4_9BACT</name>
<evidence type="ECO:0000256" key="4">
    <source>
        <dbReference type="ARBA" id="ARBA00023002"/>
    </source>
</evidence>
<evidence type="ECO:0000256" key="7">
    <source>
        <dbReference type="PIRSR" id="PIRSR000106-2"/>
    </source>
</evidence>
<feature type="binding site" evidence="7">
    <location>
        <position position="160"/>
    </location>
    <ligand>
        <name>(S)-malate</name>
        <dbReference type="ChEBI" id="CHEBI:15589"/>
    </ligand>
</feature>